<evidence type="ECO:0000313" key="2">
    <source>
        <dbReference type="Proteomes" id="UP000308836"/>
    </source>
</evidence>
<dbReference type="Proteomes" id="UP000308836">
    <property type="component" value="Unassembled WGS sequence"/>
</dbReference>
<gene>
    <name evidence="1" type="ORF">E5336_02910</name>
</gene>
<organism evidence="1 2">
    <name type="scientific">Dubosiella muris</name>
    <dbReference type="NCBI Taxonomy" id="3038133"/>
    <lineage>
        <taxon>Bacteria</taxon>
        <taxon>Bacillati</taxon>
        <taxon>Bacillota</taxon>
        <taxon>Erysipelotrichia</taxon>
        <taxon>Erysipelotrichales</taxon>
        <taxon>Erysipelotrichaceae</taxon>
        <taxon>Dubosiella</taxon>
    </lineage>
</organism>
<protein>
    <submittedName>
        <fullName evidence="1">Uncharacterized protein</fullName>
    </submittedName>
</protein>
<sequence length="353" mass="39555">MTYYQILKQRRIDLKLSIQDVAVQTRLAPEYIAAIEENDLDVFSDDYSFVRYFVHAYANAIGVNWEAISVEVDQTIKYHAHKKNMALTQAQRRIVENMPKAQASKRSRKKRSHFQSSISRASRSLHWSKRKLSPLALWGIVIVAGGFLLTNMVSSMLSANEAKARETARQAELQKKEQETQRLSQQRKEARLEEAKTALTLSETADVPDTVYIHSDQAMPWTVQLNVSVPSETKIEVYKGEELVAGDADQAQTADFSTVLEIGSAETYRLVISSYKNNSITLNGQVVAYTPKEGGQDEPAQIELAFGQSAPVADESNGYGQWDASWYDGSTEDYAYGEEAADYGYGDPYGYGE</sequence>
<dbReference type="EMBL" id="SRYG01000004">
    <property type="protein sequence ID" value="TGY66754.1"/>
    <property type="molecule type" value="Genomic_DNA"/>
</dbReference>
<proteinExistence type="predicted"/>
<evidence type="ECO:0000313" key="1">
    <source>
        <dbReference type="EMBL" id="TGY66754.1"/>
    </source>
</evidence>
<keyword evidence="2" id="KW-1185">Reference proteome</keyword>
<name>A0AC61RAQ8_9FIRM</name>
<accession>A0AC61RAQ8</accession>
<reference evidence="1" key="1">
    <citation type="submission" date="2019-04" db="EMBL/GenBank/DDBJ databases">
        <title>Microbes associate with the intestines of laboratory mice.</title>
        <authorList>
            <person name="Navarre W."/>
            <person name="Wong E."/>
            <person name="Huang K."/>
            <person name="Tropini C."/>
            <person name="Ng K."/>
            <person name="Yu B."/>
        </authorList>
    </citation>
    <scope>NUCLEOTIDE SEQUENCE</scope>
    <source>
        <strain evidence="1">NM09_H32</strain>
    </source>
</reference>
<comment type="caution">
    <text evidence="1">The sequence shown here is derived from an EMBL/GenBank/DDBJ whole genome shotgun (WGS) entry which is preliminary data.</text>
</comment>